<evidence type="ECO:0000256" key="5">
    <source>
        <dbReference type="ARBA" id="ARBA00048336"/>
    </source>
</evidence>
<dbReference type="GO" id="GO:0007165">
    <property type="term" value="P:signal transduction"/>
    <property type="evidence" value="ECO:0007669"/>
    <property type="project" value="TreeGrafter"/>
</dbReference>
<evidence type="ECO:0000256" key="1">
    <source>
        <dbReference type="ARBA" id="ARBA00008601"/>
    </source>
</evidence>
<dbReference type="PANTHER" id="PTHR45948">
    <property type="entry name" value="DUAL SPECIFICITY PROTEIN PHOSPHATASE DDB_G0269404-RELATED"/>
    <property type="match status" value="1"/>
</dbReference>
<accession>A0A814BQH3</accession>
<gene>
    <name evidence="6" type="ORF">EDS130_LOCUS11410</name>
</gene>
<evidence type="ECO:0000256" key="3">
    <source>
        <dbReference type="ARBA" id="ARBA00022912"/>
    </source>
</evidence>
<reference evidence="6" key="1">
    <citation type="submission" date="2021-02" db="EMBL/GenBank/DDBJ databases">
        <authorList>
            <person name="Nowell W R."/>
        </authorList>
    </citation>
    <scope>NUCLEOTIDE SEQUENCE</scope>
</reference>
<dbReference type="PRINTS" id="PR01908">
    <property type="entry name" value="ADSPHPHTASE"/>
</dbReference>
<dbReference type="OrthoDB" id="9979246at2759"/>
<dbReference type="Proteomes" id="UP000663852">
    <property type="component" value="Unassembled WGS sequence"/>
</dbReference>
<evidence type="ECO:0000313" key="7">
    <source>
        <dbReference type="Proteomes" id="UP000663852"/>
    </source>
</evidence>
<dbReference type="EMBL" id="CAJNOJ010000041">
    <property type="protein sequence ID" value="CAF0933149.1"/>
    <property type="molecule type" value="Genomic_DNA"/>
</dbReference>
<comment type="caution">
    <text evidence="6">The sequence shown here is derived from an EMBL/GenBank/DDBJ whole genome shotgun (WGS) entry which is preliminary data.</text>
</comment>
<comment type="catalytic activity">
    <reaction evidence="5">
        <text>O-phospho-L-threonyl-[protein] + H2O = L-threonyl-[protein] + phosphate</text>
        <dbReference type="Rhea" id="RHEA:47004"/>
        <dbReference type="Rhea" id="RHEA-COMP:11060"/>
        <dbReference type="Rhea" id="RHEA-COMP:11605"/>
        <dbReference type="ChEBI" id="CHEBI:15377"/>
        <dbReference type="ChEBI" id="CHEBI:30013"/>
        <dbReference type="ChEBI" id="CHEBI:43474"/>
        <dbReference type="ChEBI" id="CHEBI:61977"/>
        <dbReference type="EC" id="3.1.3.16"/>
    </reaction>
</comment>
<evidence type="ECO:0000313" key="6">
    <source>
        <dbReference type="EMBL" id="CAF0933149.1"/>
    </source>
</evidence>
<dbReference type="Gene3D" id="3.90.190.10">
    <property type="entry name" value="Protein tyrosine phosphatase superfamily"/>
    <property type="match status" value="1"/>
</dbReference>
<proteinExistence type="inferred from homology"/>
<evidence type="ECO:0000256" key="2">
    <source>
        <dbReference type="ARBA" id="ARBA00022801"/>
    </source>
</evidence>
<dbReference type="GO" id="GO:0005829">
    <property type="term" value="C:cytosol"/>
    <property type="evidence" value="ECO:0007669"/>
    <property type="project" value="TreeGrafter"/>
</dbReference>
<comment type="similarity">
    <text evidence="1">Belongs to the protein-tyrosine phosphatase family. Non-receptor class dual specificity subfamily.</text>
</comment>
<protein>
    <submittedName>
        <fullName evidence="6">Uncharacterized protein</fullName>
    </submittedName>
</protein>
<dbReference type="SUPFAM" id="SSF52799">
    <property type="entry name" value="(Phosphotyrosine protein) phosphatases II"/>
    <property type="match status" value="1"/>
</dbReference>
<comment type="catalytic activity">
    <reaction evidence="4">
        <text>O-phospho-L-seryl-[protein] + H2O = L-seryl-[protein] + phosphate</text>
        <dbReference type="Rhea" id="RHEA:20629"/>
        <dbReference type="Rhea" id="RHEA-COMP:9863"/>
        <dbReference type="Rhea" id="RHEA-COMP:11604"/>
        <dbReference type="ChEBI" id="CHEBI:15377"/>
        <dbReference type="ChEBI" id="CHEBI:29999"/>
        <dbReference type="ChEBI" id="CHEBI:43474"/>
        <dbReference type="ChEBI" id="CHEBI:83421"/>
        <dbReference type="EC" id="3.1.3.16"/>
    </reaction>
</comment>
<name>A0A814BQH3_ADIRI</name>
<dbReference type="PANTHER" id="PTHR45948:SF2">
    <property type="entry name" value="DUAL SPECIFICITY PROTEIN PHOSPHATASE"/>
    <property type="match status" value="1"/>
</dbReference>
<evidence type="ECO:0000256" key="4">
    <source>
        <dbReference type="ARBA" id="ARBA00047761"/>
    </source>
</evidence>
<organism evidence="6 7">
    <name type="scientific">Adineta ricciae</name>
    <name type="common">Rotifer</name>
    <dbReference type="NCBI Taxonomy" id="249248"/>
    <lineage>
        <taxon>Eukaryota</taxon>
        <taxon>Metazoa</taxon>
        <taxon>Spiralia</taxon>
        <taxon>Gnathifera</taxon>
        <taxon>Rotifera</taxon>
        <taxon>Eurotatoria</taxon>
        <taxon>Bdelloidea</taxon>
        <taxon>Adinetida</taxon>
        <taxon>Adinetidae</taxon>
        <taxon>Adineta</taxon>
    </lineage>
</organism>
<keyword evidence="3" id="KW-0904">Protein phosphatase</keyword>
<sequence>MGQGMSEVAPGVYVTSALVARQGNVLDEHGITHVISIQKTPISPFAHRQYLLIPAKDHISQDILQYASQCNDFIHNARLNQGKRGRKKP</sequence>
<dbReference type="GO" id="GO:0004722">
    <property type="term" value="F:protein serine/threonine phosphatase activity"/>
    <property type="evidence" value="ECO:0007669"/>
    <property type="project" value="UniProtKB-EC"/>
</dbReference>
<dbReference type="InterPro" id="IPR029021">
    <property type="entry name" value="Prot-tyrosine_phosphatase-like"/>
</dbReference>
<dbReference type="AlphaFoldDB" id="A0A814BQH3"/>
<keyword evidence="2" id="KW-0378">Hydrolase</keyword>
<dbReference type="GO" id="GO:0004725">
    <property type="term" value="F:protein tyrosine phosphatase activity"/>
    <property type="evidence" value="ECO:0007669"/>
    <property type="project" value="TreeGrafter"/>
</dbReference>